<comment type="subcellular location">
    <subcellularLocation>
        <location evidence="1 7">Cell membrane</location>
        <topology evidence="1 7">Multi-pass membrane protein</topology>
    </subcellularLocation>
</comment>
<feature type="transmembrane region" description="Helical" evidence="7">
    <location>
        <begin position="71"/>
        <end position="93"/>
    </location>
</feature>
<dbReference type="InterPro" id="IPR051393">
    <property type="entry name" value="ABC_transporter_permease"/>
</dbReference>
<feature type="transmembrane region" description="Helical" evidence="7">
    <location>
        <begin position="212"/>
        <end position="232"/>
    </location>
</feature>
<keyword evidence="10" id="KW-1185">Reference proteome</keyword>
<proteinExistence type="inferred from homology"/>
<dbReference type="EMBL" id="JBBMFM010000090">
    <property type="protein sequence ID" value="MEQ2427150.1"/>
    <property type="molecule type" value="Genomic_DNA"/>
</dbReference>
<keyword evidence="5 7" id="KW-1133">Transmembrane helix</keyword>
<evidence type="ECO:0000256" key="5">
    <source>
        <dbReference type="ARBA" id="ARBA00022989"/>
    </source>
</evidence>
<keyword evidence="4 7" id="KW-0812">Transmembrane</keyword>
<evidence type="ECO:0000256" key="6">
    <source>
        <dbReference type="ARBA" id="ARBA00023136"/>
    </source>
</evidence>
<comment type="caution">
    <text evidence="9">The sequence shown here is derived from an EMBL/GenBank/DDBJ whole genome shotgun (WGS) entry which is preliminary data.</text>
</comment>
<feature type="domain" description="ABC transmembrane type-1" evidence="8">
    <location>
        <begin position="67"/>
        <end position="280"/>
    </location>
</feature>
<name>A0ABV1D9U9_9FIRM</name>
<keyword evidence="3" id="KW-1003">Cell membrane</keyword>
<dbReference type="PANTHER" id="PTHR30193:SF37">
    <property type="entry name" value="INNER MEMBRANE ABC TRANSPORTER PERMEASE PROTEIN YCJO"/>
    <property type="match status" value="1"/>
</dbReference>
<comment type="similarity">
    <text evidence="7">Belongs to the binding-protein-dependent transport system permease family.</text>
</comment>
<dbReference type="CDD" id="cd06261">
    <property type="entry name" value="TM_PBP2"/>
    <property type="match status" value="1"/>
</dbReference>
<accession>A0ABV1D9U9</accession>
<dbReference type="SUPFAM" id="SSF161098">
    <property type="entry name" value="MetI-like"/>
    <property type="match status" value="1"/>
</dbReference>
<evidence type="ECO:0000256" key="7">
    <source>
        <dbReference type="RuleBase" id="RU363032"/>
    </source>
</evidence>
<dbReference type="Pfam" id="PF00528">
    <property type="entry name" value="BPD_transp_1"/>
    <property type="match status" value="1"/>
</dbReference>
<evidence type="ECO:0000256" key="4">
    <source>
        <dbReference type="ARBA" id="ARBA00022692"/>
    </source>
</evidence>
<dbReference type="Gene3D" id="1.10.3720.10">
    <property type="entry name" value="MetI-like"/>
    <property type="match status" value="1"/>
</dbReference>
<reference evidence="9 10" key="1">
    <citation type="submission" date="2024-03" db="EMBL/GenBank/DDBJ databases">
        <title>Human intestinal bacterial collection.</title>
        <authorList>
            <person name="Pauvert C."/>
            <person name="Hitch T.C.A."/>
            <person name="Clavel T."/>
        </authorList>
    </citation>
    <scope>NUCLEOTIDE SEQUENCE [LARGE SCALE GENOMIC DNA]</scope>
    <source>
        <strain evidence="9 10">CLA-SR-H021</strain>
    </source>
</reference>
<keyword evidence="6 7" id="KW-0472">Membrane</keyword>
<evidence type="ECO:0000256" key="3">
    <source>
        <dbReference type="ARBA" id="ARBA00022475"/>
    </source>
</evidence>
<evidence type="ECO:0000313" key="10">
    <source>
        <dbReference type="Proteomes" id="UP001454086"/>
    </source>
</evidence>
<sequence>MKKKKKNIIAPYLFIAPSLLVYLIFILIPVVCAIAMSFTNYNMSRMKFIGMNNYLRLLKDKIFLRSLVNTIIYSLAVVSANIVLGLGVAAILNQRWFKGSGFCRAVFYVPYIISAIAASMIWLYMYDSKVGVLNSVLNLFGQPSQSWLQNEKLALPCLIAMGIWQGMGYCMVIYFSALRAIPDYLYEAAEIDGASKVMQFFKISIPMLSSTTFFLLVMCMISSFQVFAQIMVMTGGGPMNSTTTIAHQIYVNSFTNYSMGYATSQAVVLFVMIFVLTLLFFKYGNKEGGAELD</sequence>
<feature type="transmembrane region" description="Helical" evidence="7">
    <location>
        <begin position="105"/>
        <end position="125"/>
    </location>
</feature>
<dbReference type="PROSITE" id="PS50928">
    <property type="entry name" value="ABC_TM1"/>
    <property type="match status" value="1"/>
</dbReference>
<feature type="transmembrane region" description="Helical" evidence="7">
    <location>
        <begin position="153"/>
        <end position="175"/>
    </location>
</feature>
<evidence type="ECO:0000313" key="9">
    <source>
        <dbReference type="EMBL" id="MEQ2427150.1"/>
    </source>
</evidence>
<dbReference type="InterPro" id="IPR000515">
    <property type="entry name" value="MetI-like"/>
</dbReference>
<keyword evidence="2 7" id="KW-0813">Transport</keyword>
<evidence type="ECO:0000256" key="1">
    <source>
        <dbReference type="ARBA" id="ARBA00004651"/>
    </source>
</evidence>
<protein>
    <submittedName>
        <fullName evidence="9">Sugar ABC transporter permease</fullName>
    </submittedName>
</protein>
<dbReference type="Proteomes" id="UP001454086">
    <property type="component" value="Unassembled WGS sequence"/>
</dbReference>
<organism evidence="9 10">
    <name type="scientific">Enterocloster hominis</name>
    <name type="common">ex Hitch et al. 2024</name>
    <dbReference type="NCBI Taxonomy" id="1917870"/>
    <lineage>
        <taxon>Bacteria</taxon>
        <taxon>Bacillati</taxon>
        <taxon>Bacillota</taxon>
        <taxon>Clostridia</taxon>
        <taxon>Lachnospirales</taxon>
        <taxon>Lachnospiraceae</taxon>
        <taxon>Enterocloster</taxon>
    </lineage>
</organism>
<feature type="transmembrane region" description="Helical" evidence="7">
    <location>
        <begin position="261"/>
        <end position="281"/>
    </location>
</feature>
<evidence type="ECO:0000256" key="2">
    <source>
        <dbReference type="ARBA" id="ARBA00022448"/>
    </source>
</evidence>
<feature type="transmembrane region" description="Helical" evidence="7">
    <location>
        <begin position="12"/>
        <end position="38"/>
    </location>
</feature>
<dbReference type="SUPFAM" id="SSF160964">
    <property type="entry name" value="MalF N-terminal region-like"/>
    <property type="match status" value="1"/>
</dbReference>
<dbReference type="PANTHER" id="PTHR30193">
    <property type="entry name" value="ABC TRANSPORTER PERMEASE PROTEIN"/>
    <property type="match status" value="1"/>
</dbReference>
<dbReference type="InterPro" id="IPR035906">
    <property type="entry name" value="MetI-like_sf"/>
</dbReference>
<evidence type="ECO:0000259" key="8">
    <source>
        <dbReference type="PROSITE" id="PS50928"/>
    </source>
</evidence>
<gene>
    <name evidence="9" type="ORF">WMQ36_19470</name>
</gene>
<dbReference type="RefSeq" id="WP_008717353.1">
    <property type="nucleotide sequence ID" value="NZ_JBBMFM010000090.1"/>
</dbReference>